<proteinExistence type="predicted"/>
<dbReference type="Proteomes" id="UP000753908">
    <property type="component" value="Unassembled WGS sequence"/>
</dbReference>
<evidence type="ECO:0000259" key="1">
    <source>
        <dbReference type="Pfam" id="PF08486"/>
    </source>
</evidence>
<dbReference type="InterPro" id="IPR013486">
    <property type="entry name" value="SpoIID/LytB"/>
</dbReference>
<dbReference type="AlphaFoldDB" id="A0A951U8D3"/>
<organism evidence="2 3">
    <name type="scientific">Symplocastrum torsivum CPER-KK1</name>
    <dbReference type="NCBI Taxonomy" id="450513"/>
    <lineage>
        <taxon>Bacteria</taxon>
        <taxon>Bacillati</taxon>
        <taxon>Cyanobacteriota</taxon>
        <taxon>Cyanophyceae</taxon>
        <taxon>Oscillatoriophycideae</taxon>
        <taxon>Oscillatoriales</taxon>
        <taxon>Microcoleaceae</taxon>
        <taxon>Symplocastrum</taxon>
    </lineage>
</organism>
<evidence type="ECO:0000313" key="3">
    <source>
        <dbReference type="Proteomes" id="UP000753908"/>
    </source>
</evidence>
<accession>A0A951U8D3</accession>
<dbReference type="Pfam" id="PF08486">
    <property type="entry name" value="SpoIID"/>
    <property type="match status" value="1"/>
</dbReference>
<name>A0A951U8D3_9CYAN</name>
<dbReference type="InterPro" id="IPR013693">
    <property type="entry name" value="SpoIID/LytB_N"/>
</dbReference>
<gene>
    <name evidence="2" type="ORF">KME25_04375</name>
</gene>
<evidence type="ECO:0000313" key="2">
    <source>
        <dbReference type="EMBL" id="MBW4543672.1"/>
    </source>
</evidence>
<reference evidence="2" key="1">
    <citation type="submission" date="2021-05" db="EMBL/GenBank/DDBJ databases">
        <authorList>
            <person name="Pietrasiak N."/>
            <person name="Ward R."/>
            <person name="Stajich J.E."/>
            <person name="Kurbessoian T."/>
        </authorList>
    </citation>
    <scope>NUCLEOTIDE SEQUENCE</scope>
    <source>
        <strain evidence="2">CPER-KK1</strain>
    </source>
</reference>
<sequence length="527" mass="59197">MTVSLWGLTGIFQPPAKAKDVELKVGVVQRFGDEPTDQLTLKATPGDRLTLRFLSGDMQPQTLQVESVNLETLMQKIPEPMVEERLVLSNHATFETAEDNANQWRQYGIEVEITQPERWQVWAKRNVYQTPLLRRLLLSALQAKGDTTAQIETEILQRVPRVSFVVNGYRYTRRQLEISSEKNLIQVGVGKDDQNPRLYSGSLRIQPNAYGTYTLVNQVPVETYLRGVVPHEIGAGAPYAAVEAQTILARTYALRNLRRFVADGYELCADVHCQVYRGLTGTAPITDQAIAATKGLVLTYNNELVDALYSSTTGGVTAPFSDVWNGSERPYLKAVIDSPNLVWNLAQKPLADERNFREFINLKQGFNETGRDAFRWSRGNTLEQIAKDLRRYLERSKHPLANFTTIVQMQVVERSPSGRILKLTVQTDKGVIEINKNEVRSAFGPPRSTLFYLEPIYGDNKTLKGYTFVGGGFGHGVGMSQYGSYNLANLGWSGAKILNFYYPGTQIQPLNDSIVFWQEEPKPLLAP</sequence>
<reference evidence="2" key="2">
    <citation type="journal article" date="2022" name="Microbiol. Resour. Announc.">
        <title>Metagenome Sequencing to Explore Phylogenomics of Terrestrial Cyanobacteria.</title>
        <authorList>
            <person name="Ward R.D."/>
            <person name="Stajich J.E."/>
            <person name="Johansen J.R."/>
            <person name="Huntemann M."/>
            <person name="Clum A."/>
            <person name="Foster B."/>
            <person name="Foster B."/>
            <person name="Roux S."/>
            <person name="Palaniappan K."/>
            <person name="Varghese N."/>
            <person name="Mukherjee S."/>
            <person name="Reddy T.B.K."/>
            <person name="Daum C."/>
            <person name="Copeland A."/>
            <person name="Chen I.A."/>
            <person name="Ivanova N.N."/>
            <person name="Kyrpides N.C."/>
            <person name="Shapiro N."/>
            <person name="Eloe-Fadrosh E.A."/>
            <person name="Pietrasiak N."/>
        </authorList>
    </citation>
    <scope>NUCLEOTIDE SEQUENCE</scope>
    <source>
        <strain evidence="2">CPER-KK1</strain>
    </source>
</reference>
<dbReference type="PANTHER" id="PTHR30032:SF4">
    <property type="entry name" value="AMIDASE ENHANCER"/>
    <property type="match status" value="1"/>
</dbReference>
<dbReference type="PANTHER" id="PTHR30032">
    <property type="entry name" value="N-ACETYLMURAMOYL-L-ALANINE AMIDASE-RELATED"/>
    <property type="match status" value="1"/>
</dbReference>
<feature type="domain" description="Sporulation stage II protein D amidase enhancer LytB N-terminal" evidence="1">
    <location>
        <begin position="211"/>
        <end position="300"/>
    </location>
</feature>
<protein>
    <submittedName>
        <fullName evidence="2">SpoIID/LytB domain-containing protein</fullName>
    </submittedName>
</protein>
<dbReference type="InterPro" id="IPR051922">
    <property type="entry name" value="Bact_Sporulation_Assoc"/>
</dbReference>
<dbReference type="NCBIfam" id="TIGR02669">
    <property type="entry name" value="SpoIID_LytB"/>
    <property type="match status" value="1"/>
</dbReference>
<dbReference type="GO" id="GO:0030435">
    <property type="term" value="P:sporulation resulting in formation of a cellular spore"/>
    <property type="evidence" value="ECO:0007669"/>
    <property type="project" value="InterPro"/>
</dbReference>
<comment type="caution">
    <text evidence="2">The sequence shown here is derived from an EMBL/GenBank/DDBJ whole genome shotgun (WGS) entry which is preliminary data.</text>
</comment>
<dbReference type="GO" id="GO:0030288">
    <property type="term" value="C:outer membrane-bounded periplasmic space"/>
    <property type="evidence" value="ECO:0007669"/>
    <property type="project" value="TreeGrafter"/>
</dbReference>
<dbReference type="EMBL" id="JAHHIF010000004">
    <property type="protein sequence ID" value="MBW4543672.1"/>
    <property type="molecule type" value="Genomic_DNA"/>
</dbReference>